<dbReference type="AlphaFoldDB" id="A0A438GWZ3"/>
<dbReference type="Proteomes" id="UP000288805">
    <property type="component" value="Unassembled WGS sequence"/>
</dbReference>
<proteinExistence type="predicted"/>
<comment type="caution">
    <text evidence="1">The sequence shown here is derived from an EMBL/GenBank/DDBJ whole genome shotgun (WGS) entry which is preliminary data.</text>
</comment>
<sequence>MENRGRKKRRLQRTKSNREWCSSSLDANTIFALMLAAICNSNEPYSESVIKRCLNSLYLSLIPNSQNAAFGLHQTLPIPILSLLPILLNSKCDEIVSRSTEIAGAASIFSFEMNEQIALDGEIVKGLILAVGASNKMVSVAACNAVLDLSTTSIGRERLLEFSALEHLMGWVSGGEWYSVMGEFPHLFVVDKKV</sequence>
<organism evidence="1 2">
    <name type="scientific">Vitis vinifera</name>
    <name type="common">Grape</name>
    <dbReference type="NCBI Taxonomy" id="29760"/>
    <lineage>
        <taxon>Eukaryota</taxon>
        <taxon>Viridiplantae</taxon>
        <taxon>Streptophyta</taxon>
        <taxon>Embryophyta</taxon>
        <taxon>Tracheophyta</taxon>
        <taxon>Spermatophyta</taxon>
        <taxon>Magnoliopsida</taxon>
        <taxon>eudicotyledons</taxon>
        <taxon>Gunneridae</taxon>
        <taxon>Pentapetalae</taxon>
        <taxon>rosids</taxon>
        <taxon>Vitales</taxon>
        <taxon>Vitaceae</taxon>
        <taxon>Viteae</taxon>
        <taxon>Vitis</taxon>
    </lineage>
</organism>
<accession>A0A438GWZ3</accession>
<name>A0A438GWZ3_VITVI</name>
<dbReference type="EMBL" id="QGNW01000324">
    <property type="protein sequence ID" value="RVW76688.1"/>
    <property type="molecule type" value="Genomic_DNA"/>
</dbReference>
<evidence type="ECO:0000313" key="1">
    <source>
        <dbReference type="EMBL" id="RVW76688.1"/>
    </source>
</evidence>
<gene>
    <name evidence="1" type="ORF">CK203_047576</name>
</gene>
<protein>
    <submittedName>
        <fullName evidence="1">Uncharacterized protein</fullName>
    </submittedName>
</protein>
<evidence type="ECO:0000313" key="2">
    <source>
        <dbReference type="Proteomes" id="UP000288805"/>
    </source>
</evidence>
<reference evidence="1 2" key="1">
    <citation type="journal article" date="2018" name="PLoS Genet.">
        <title>Population sequencing reveals clonal diversity and ancestral inbreeding in the grapevine cultivar Chardonnay.</title>
        <authorList>
            <person name="Roach M.J."/>
            <person name="Johnson D.L."/>
            <person name="Bohlmann J."/>
            <person name="van Vuuren H.J."/>
            <person name="Jones S.J."/>
            <person name="Pretorius I.S."/>
            <person name="Schmidt S.A."/>
            <person name="Borneman A.R."/>
        </authorList>
    </citation>
    <scope>NUCLEOTIDE SEQUENCE [LARGE SCALE GENOMIC DNA]</scope>
    <source>
        <strain evidence="2">cv. Chardonnay</strain>
        <tissue evidence="1">Leaf</tissue>
    </source>
</reference>